<evidence type="ECO:0000256" key="6">
    <source>
        <dbReference type="ARBA" id="ARBA00022695"/>
    </source>
</evidence>
<dbReference type="UniPathway" id="UPA00277">
    <property type="reaction ID" value="UER00407"/>
</dbReference>
<evidence type="ECO:0000256" key="10">
    <source>
        <dbReference type="ARBA" id="ARBA00049494"/>
    </source>
</evidence>
<keyword evidence="4" id="KW-0288">FMN</keyword>
<proteinExistence type="predicted"/>
<keyword evidence="6 12" id="KW-0548">Nucleotidyltransferase</keyword>
<keyword evidence="8" id="KW-0274">FAD</keyword>
<dbReference type="CDD" id="cd02064">
    <property type="entry name" value="FAD_synthetase_N"/>
    <property type="match status" value="1"/>
</dbReference>
<keyword evidence="7" id="KW-0547">Nucleotide-binding</keyword>
<keyword evidence="13" id="KW-1185">Reference proteome</keyword>
<dbReference type="GO" id="GO:0003919">
    <property type="term" value="F:FMN adenylyltransferase activity"/>
    <property type="evidence" value="ECO:0007669"/>
    <property type="project" value="UniProtKB-EC"/>
</dbReference>
<dbReference type="RefSeq" id="WP_074640115.1">
    <property type="nucleotide sequence ID" value="NZ_FOFU01000001.1"/>
</dbReference>
<dbReference type="Pfam" id="PF06574">
    <property type="entry name" value="FAD_syn"/>
    <property type="match status" value="1"/>
</dbReference>
<evidence type="ECO:0000256" key="7">
    <source>
        <dbReference type="ARBA" id="ARBA00022741"/>
    </source>
</evidence>
<evidence type="ECO:0000256" key="9">
    <source>
        <dbReference type="ARBA" id="ARBA00022840"/>
    </source>
</evidence>
<dbReference type="GO" id="GO:0009231">
    <property type="term" value="P:riboflavin biosynthetic process"/>
    <property type="evidence" value="ECO:0007669"/>
    <property type="project" value="InterPro"/>
</dbReference>
<dbReference type="SUPFAM" id="SSF52374">
    <property type="entry name" value="Nucleotidylyl transferase"/>
    <property type="match status" value="1"/>
</dbReference>
<dbReference type="InterPro" id="IPR015864">
    <property type="entry name" value="FAD_synthase"/>
</dbReference>
<evidence type="ECO:0000313" key="12">
    <source>
        <dbReference type="EMBL" id="SEP72612.1"/>
    </source>
</evidence>
<dbReference type="EMBL" id="FOFU01000001">
    <property type="protein sequence ID" value="SEP72612.1"/>
    <property type="molecule type" value="Genomic_DNA"/>
</dbReference>
<dbReference type="STRING" id="163.SAMN04487775_10430"/>
<dbReference type="GO" id="GO:0006747">
    <property type="term" value="P:FAD biosynthetic process"/>
    <property type="evidence" value="ECO:0007669"/>
    <property type="project" value="UniProtKB-UniPathway"/>
</dbReference>
<name>A0A1H9A7A5_9SPIR</name>
<evidence type="ECO:0000256" key="2">
    <source>
        <dbReference type="ARBA" id="ARBA00012393"/>
    </source>
</evidence>
<keyword evidence="9" id="KW-0067">ATP-binding</keyword>
<dbReference type="Proteomes" id="UP000182360">
    <property type="component" value="Unassembled WGS sequence"/>
</dbReference>
<evidence type="ECO:0000256" key="1">
    <source>
        <dbReference type="ARBA" id="ARBA00004726"/>
    </source>
</evidence>
<keyword evidence="5 12" id="KW-0808">Transferase</keyword>
<dbReference type="GO" id="GO:0005524">
    <property type="term" value="F:ATP binding"/>
    <property type="evidence" value="ECO:0007669"/>
    <property type="project" value="UniProtKB-KW"/>
</dbReference>
<accession>A0A1H9A7A5</accession>
<evidence type="ECO:0000256" key="3">
    <source>
        <dbReference type="ARBA" id="ARBA00022630"/>
    </source>
</evidence>
<dbReference type="EC" id="2.7.7.2" evidence="2"/>
<evidence type="ECO:0000313" key="13">
    <source>
        <dbReference type="Proteomes" id="UP000182360"/>
    </source>
</evidence>
<organism evidence="12 13">
    <name type="scientific">Treponema bryantii</name>
    <dbReference type="NCBI Taxonomy" id="163"/>
    <lineage>
        <taxon>Bacteria</taxon>
        <taxon>Pseudomonadati</taxon>
        <taxon>Spirochaetota</taxon>
        <taxon>Spirochaetia</taxon>
        <taxon>Spirochaetales</taxon>
        <taxon>Treponemataceae</taxon>
        <taxon>Treponema</taxon>
    </lineage>
</organism>
<comment type="pathway">
    <text evidence="1">Cofactor biosynthesis; FAD biosynthesis; FAD from FMN: step 1/1.</text>
</comment>
<dbReference type="AlphaFoldDB" id="A0A1H9A7A5"/>
<evidence type="ECO:0000256" key="4">
    <source>
        <dbReference type="ARBA" id="ARBA00022643"/>
    </source>
</evidence>
<evidence type="ECO:0000256" key="8">
    <source>
        <dbReference type="ARBA" id="ARBA00022827"/>
    </source>
</evidence>
<evidence type="ECO:0000256" key="5">
    <source>
        <dbReference type="ARBA" id="ARBA00022679"/>
    </source>
</evidence>
<dbReference type="InterPro" id="IPR014729">
    <property type="entry name" value="Rossmann-like_a/b/a_fold"/>
</dbReference>
<comment type="catalytic activity">
    <reaction evidence="10">
        <text>FMN + ATP + H(+) = FAD + diphosphate</text>
        <dbReference type="Rhea" id="RHEA:17237"/>
        <dbReference type="ChEBI" id="CHEBI:15378"/>
        <dbReference type="ChEBI" id="CHEBI:30616"/>
        <dbReference type="ChEBI" id="CHEBI:33019"/>
        <dbReference type="ChEBI" id="CHEBI:57692"/>
        <dbReference type="ChEBI" id="CHEBI:58210"/>
        <dbReference type="EC" id="2.7.7.2"/>
    </reaction>
</comment>
<reference evidence="12 13" key="1">
    <citation type="submission" date="2016-10" db="EMBL/GenBank/DDBJ databases">
        <authorList>
            <person name="de Groot N.N."/>
        </authorList>
    </citation>
    <scope>NUCLEOTIDE SEQUENCE [LARGE SCALE GENOMIC DNA]</scope>
    <source>
        <strain evidence="12 13">B25</strain>
    </source>
</reference>
<keyword evidence="3" id="KW-0285">Flavoprotein</keyword>
<gene>
    <name evidence="12" type="ORF">SAMN04487977_101233</name>
</gene>
<protein>
    <recommendedName>
        <fullName evidence="2">FAD synthase</fullName>
        <ecNumber evidence="2">2.7.7.2</ecNumber>
    </recommendedName>
</protein>
<dbReference type="Gene3D" id="3.40.50.620">
    <property type="entry name" value="HUPs"/>
    <property type="match status" value="1"/>
</dbReference>
<sequence>MKIYTWNDILAILNGESSAEFPKTGLSTGCFDGLHKGHRKLLSALIEACRSKGLSAGVVTFSRPLPGIKHSSDYKGDITTLNQRLKLFEDLGIDFVIIVDFDDSFACMMGADYLNILLNVCNMELLAEGIDFRCGFKGATDAQAIRYWAEKNNVETIFVDPVYFREGTDEEERISSSYIRTMLSRGFFTTAQELLERPFELDVAAFKRDSNCSQLLPPDGLYRTENEKGELVRLEIKEGKIVELPECDSVKFI</sequence>
<dbReference type="OrthoDB" id="9803667at2"/>
<keyword evidence="12" id="KW-0418">Kinase</keyword>
<feature type="domain" description="FAD synthetase" evidence="11">
    <location>
        <begin position="24"/>
        <end position="177"/>
    </location>
</feature>
<dbReference type="GO" id="GO:0016301">
    <property type="term" value="F:kinase activity"/>
    <property type="evidence" value="ECO:0007669"/>
    <property type="project" value="UniProtKB-KW"/>
</dbReference>
<evidence type="ECO:0000259" key="11">
    <source>
        <dbReference type="Pfam" id="PF06574"/>
    </source>
</evidence>